<reference evidence="3" key="1">
    <citation type="submission" date="2022-08" db="EMBL/GenBank/DDBJ databases">
        <title>A Global Phylogenomic Analysis of the Shiitake Genus Lentinula.</title>
        <authorList>
            <consortium name="DOE Joint Genome Institute"/>
            <person name="Sierra-Patev S."/>
            <person name="Min B."/>
            <person name="Naranjo-Ortiz M."/>
            <person name="Looney B."/>
            <person name="Konkel Z."/>
            <person name="Slot J.C."/>
            <person name="Sakamoto Y."/>
            <person name="Steenwyk J.L."/>
            <person name="Rokas A."/>
            <person name="Carro J."/>
            <person name="Camarero S."/>
            <person name="Ferreira P."/>
            <person name="Molpeceres G."/>
            <person name="Ruiz-Duenas F.J."/>
            <person name="Serrano A."/>
            <person name="Henrissat B."/>
            <person name="Drula E."/>
            <person name="Hughes K.W."/>
            <person name="Mata J.L."/>
            <person name="Ishikawa N.K."/>
            <person name="Vargas-Isla R."/>
            <person name="Ushijima S."/>
            <person name="Smith C.A."/>
            <person name="Ahrendt S."/>
            <person name="Andreopoulos W."/>
            <person name="He G."/>
            <person name="Labutti K."/>
            <person name="Lipzen A."/>
            <person name="Ng V."/>
            <person name="Riley R."/>
            <person name="Sandor L."/>
            <person name="Barry K."/>
            <person name="Martinez A.T."/>
            <person name="Xiao Y."/>
            <person name="Gibbons J.G."/>
            <person name="Terashima K."/>
            <person name="Grigoriev I.V."/>
            <person name="Hibbett D.S."/>
        </authorList>
    </citation>
    <scope>NUCLEOTIDE SEQUENCE</scope>
    <source>
        <strain evidence="3">JLM2183</strain>
    </source>
</reference>
<dbReference type="EMBL" id="JAOTPV010000003">
    <property type="protein sequence ID" value="KAJ4485200.1"/>
    <property type="molecule type" value="Genomic_DNA"/>
</dbReference>
<gene>
    <name evidence="3" type="ORF">J3R30DRAFT_3679917</name>
</gene>
<evidence type="ECO:0000313" key="3">
    <source>
        <dbReference type="EMBL" id="KAJ4485200.1"/>
    </source>
</evidence>
<keyword evidence="2" id="KW-0732">Signal</keyword>
<feature type="signal peptide" evidence="2">
    <location>
        <begin position="1"/>
        <end position="34"/>
    </location>
</feature>
<sequence length="187" mass="20856">MYFRQSTTLARLHLKYCIVFMLALASLLCAGAAALPVTTPELSWMSRSGLVQRDQSLVALVTYKRCFPTGWAPDSEIIKEEIEKKLSNQVTRSLFLQPKHSPVFNKGDAAFSVFYFNGKKVFEVEGVLEKKPDETGHTVQLPEMGDSTRIERLAPEVHDQLISQKQMLKPTIVNSESNSPGSPAKAK</sequence>
<dbReference type="AlphaFoldDB" id="A0A9W9APF0"/>
<evidence type="ECO:0000313" key="4">
    <source>
        <dbReference type="Proteomes" id="UP001150266"/>
    </source>
</evidence>
<proteinExistence type="predicted"/>
<name>A0A9W9APF0_9AGAR</name>
<protein>
    <recommendedName>
        <fullName evidence="5">Chalcone isomerase domain-containing protein</fullName>
    </recommendedName>
</protein>
<feature type="compositionally biased region" description="Polar residues" evidence="1">
    <location>
        <begin position="166"/>
        <end position="181"/>
    </location>
</feature>
<comment type="caution">
    <text evidence="3">The sequence shown here is derived from an EMBL/GenBank/DDBJ whole genome shotgun (WGS) entry which is preliminary data.</text>
</comment>
<feature type="chain" id="PRO_5040983689" description="Chalcone isomerase domain-containing protein" evidence="2">
    <location>
        <begin position="35"/>
        <end position="187"/>
    </location>
</feature>
<accession>A0A9W9APF0</accession>
<evidence type="ECO:0000256" key="2">
    <source>
        <dbReference type="SAM" id="SignalP"/>
    </source>
</evidence>
<dbReference type="Proteomes" id="UP001150266">
    <property type="component" value="Unassembled WGS sequence"/>
</dbReference>
<evidence type="ECO:0000256" key="1">
    <source>
        <dbReference type="SAM" id="MobiDB-lite"/>
    </source>
</evidence>
<evidence type="ECO:0008006" key="5">
    <source>
        <dbReference type="Google" id="ProtNLM"/>
    </source>
</evidence>
<organism evidence="3 4">
    <name type="scientific">Lentinula aciculospora</name>
    <dbReference type="NCBI Taxonomy" id="153920"/>
    <lineage>
        <taxon>Eukaryota</taxon>
        <taxon>Fungi</taxon>
        <taxon>Dikarya</taxon>
        <taxon>Basidiomycota</taxon>
        <taxon>Agaricomycotina</taxon>
        <taxon>Agaricomycetes</taxon>
        <taxon>Agaricomycetidae</taxon>
        <taxon>Agaricales</taxon>
        <taxon>Marasmiineae</taxon>
        <taxon>Omphalotaceae</taxon>
        <taxon>Lentinula</taxon>
    </lineage>
</organism>
<feature type="region of interest" description="Disordered" evidence="1">
    <location>
        <begin position="166"/>
        <end position="187"/>
    </location>
</feature>
<keyword evidence="4" id="KW-1185">Reference proteome</keyword>